<accession>A0A9P7YUW9</accession>
<evidence type="ECO:0000313" key="2">
    <source>
        <dbReference type="Proteomes" id="UP000887226"/>
    </source>
</evidence>
<evidence type="ECO:0008006" key="3">
    <source>
        <dbReference type="Google" id="ProtNLM"/>
    </source>
</evidence>
<dbReference type="EMBL" id="MU254541">
    <property type="protein sequence ID" value="KAG9240201.1"/>
    <property type="molecule type" value="Genomic_DNA"/>
</dbReference>
<name>A0A9P7YUW9_9HELO</name>
<dbReference type="AlphaFoldDB" id="A0A9P7YUW9"/>
<protein>
    <recommendedName>
        <fullName evidence="3">SET domain-containing protein</fullName>
    </recommendedName>
</protein>
<dbReference type="PANTHER" id="PTHR13271:SF137">
    <property type="entry name" value="SET DOMAIN-CONTAINING PROTEIN"/>
    <property type="match status" value="1"/>
</dbReference>
<dbReference type="Gene3D" id="3.90.1410.10">
    <property type="entry name" value="set domain protein methyltransferase, domain 1"/>
    <property type="match status" value="1"/>
</dbReference>
<sequence length="293" mass="33880">MDKSEAHSLWRAVLPTKDDFEESIPLMWHPSLQALLPPASIDLLEIQNKKISFDWSAVSTAFPTLSYDLYLYNWFVVSTRTFYYTSPKPKAKKRLSHDDCLALVPLADDFNHADVGCEATFSHSGYKVCTNRQIERGEEICISYGNHSNDFLLAEYGFILAENRWDEICLNGIILPLFSEEQKQILKEVGFLGRYVLDKETVCYRTQVALRLICMPLKRWQRLVANGLEEDKYQMDVEEILLKALKSYLDCVEESVKQVEALDCGLGSQKEILIRRWKQIHLLLTATISRMKR</sequence>
<dbReference type="InterPro" id="IPR050600">
    <property type="entry name" value="SETD3_SETD6_MTase"/>
</dbReference>
<dbReference type="PANTHER" id="PTHR13271">
    <property type="entry name" value="UNCHARACTERIZED PUTATIVE METHYLTRANSFERASE"/>
    <property type="match status" value="1"/>
</dbReference>
<gene>
    <name evidence="1" type="ORF">BJ878DRAFT_527534</name>
</gene>
<proteinExistence type="predicted"/>
<dbReference type="GO" id="GO:0016279">
    <property type="term" value="F:protein-lysine N-methyltransferase activity"/>
    <property type="evidence" value="ECO:0007669"/>
    <property type="project" value="TreeGrafter"/>
</dbReference>
<dbReference type="SUPFAM" id="SSF82199">
    <property type="entry name" value="SET domain"/>
    <property type="match status" value="1"/>
</dbReference>
<dbReference type="OrthoDB" id="341421at2759"/>
<dbReference type="InterPro" id="IPR046341">
    <property type="entry name" value="SET_dom_sf"/>
</dbReference>
<organism evidence="1 2">
    <name type="scientific">Calycina marina</name>
    <dbReference type="NCBI Taxonomy" id="1763456"/>
    <lineage>
        <taxon>Eukaryota</taxon>
        <taxon>Fungi</taxon>
        <taxon>Dikarya</taxon>
        <taxon>Ascomycota</taxon>
        <taxon>Pezizomycotina</taxon>
        <taxon>Leotiomycetes</taxon>
        <taxon>Helotiales</taxon>
        <taxon>Pezizellaceae</taxon>
        <taxon>Calycina</taxon>
    </lineage>
</organism>
<dbReference type="Proteomes" id="UP000887226">
    <property type="component" value="Unassembled WGS sequence"/>
</dbReference>
<reference evidence="1" key="1">
    <citation type="journal article" date="2021" name="IMA Fungus">
        <title>Genomic characterization of three marine fungi, including Emericellopsis atlantica sp. nov. with signatures of a generalist lifestyle and marine biomass degradation.</title>
        <authorList>
            <person name="Hagestad O.C."/>
            <person name="Hou L."/>
            <person name="Andersen J.H."/>
            <person name="Hansen E.H."/>
            <person name="Altermark B."/>
            <person name="Li C."/>
            <person name="Kuhnert E."/>
            <person name="Cox R.J."/>
            <person name="Crous P.W."/>
            <person name="Spatafora J.W."/>
            <person name="Lail K."/>
            <person name="Amirebrahimi M."/>
            <person name="Lipzen A."/>
            <person name="Pangilinan J."/>
            <person name="Andreopoulos W."/>
            <person name="Hayes R.D."/>
            <person name="Ng V."/>
            <person name="Grigoriev I.V."/>
            <person name="Jackson S.A."/>
            <person name="Sutton T.D.S."/>
            <person name="Dobson A.D.W."/>
            <person name="Rama T."/>
        </authorList>
    </citation>
    <scope>NUCLEOTIDE SEQUENCE</scope>
    <source>
        <strain evidence="1">TRa3180A</strain>
    </source>
</reference>
<keyword evidence="2" id="KW-1185">Reference proteome</keyword>
<comment type="caution">
    <text evidence="1">The sequence shown here is derived from an EMBL/GenBank/DDBJ whole genome shotgun (WGS) entry which is preliminary data.</text>
</comment>
<evidence type="ECO:0000313" key="1">
    <source>
        <dbReference type="EMBL" id="KAG9240201.1"/>
    </source>
</evidence>